<feature type="transmembrane region" description="Helical" evidence="1">
    <location>
        <begin position="13"/>
        <end position="32"/>
    </location>
</feature>
<feature type="transmembrane region" description="Helical" evidence="1">
    <location>
        <begin position="135"/>
        <end position="159"/>
    </location>
</feature>
<feature type="transmembrane region" description="Helical" evidence="1">
    <location>
        <begin position="165"/>
        <end position="182"/>
    </location>
</feature>
<dbReference type="EMBL" id="BSPW01000058">
    <property type="protein sequence ID" value="GLT18824.1"/>
    <property type="molecule type" value="Genomic_DNA"/>
</dbReference>
<evidence type="ECO:0000313" key="2">
    <source>
        <dbReference type="EMBL" id="GLT18824.1"/>
    </source>
</evidence>
<proteinExistence type="predicted"/>
<keyword evidence="1" id="KW-1133">Transmembrane helix</keyword>
<sequence length="211" mass="23872">MNLFLESVSEGKYWIAVTIAFVSILLNIQKVTEYYFYLRKNRQAQILAALQEPLVSSELKSHLRNELDIEYFKSVHGVRLSTPMLNALFVLNQRLGDSVAFRHVLRAFKNTPDISGIEQYSFRIKVSLFETLMNLYNLIAGVVIAAFGFLGFMLSIHIIITGGELSTYMTGILLIPIGAFMFDDGVAFVSVRHINQALEDYEQSVLHTPLS</sequence>
<evidence type="ECO:0000256" key="1">
    <source>
        <dbReference type="SAM" id="Phobius"/>
    </source>
</evidence>
<dbReference type="RefSeq" id="WP_284192700.1">
    <property type="nucleotide sequence ID" value="NZ_BSPW01000058.1"/>
</dbReference>
<gene>
    <name evidence="2" type="ORF">GCM10007938_26060</name>
</gene>
<protein>
    <recommendedName>
        <fullName evidence="4">MotA/TolQ/ExbB proton channel domain-containing protein</fullName>
    </recommendedName>
</protein>
<organism evidence="2 3">
    <name type="scientific">Vibrio zhanjiangensis</name>
    <dbReference type="NCBI Taxonomy" id="1046128"/>
    <lineage>
        <taxon>Bacteria</taxon>
        <taxon>Pseudomonadati</taxon>
        <taxon>Pseudomonadota</taxon>
        <taxon>Gammaproteobacteria</taxon>
        <taxon>Vibrionales</taxon>
        <taxon>Vibrionaceae</taxon>
        <taxon>Vibrio</taxon>
    </lineage>
</organism>
<accession>A0ABQ6F0R8</accession>
<keyword evidence="3" id="KW-1185">Reference proteome</keyword>
<dbReference type="Proteomes" id="UP001157138">
    <property type="component" value="Unassembled WGS sequence"/>
</dbReference>
<evidence type="ECO:0000313" key="3">
    <source>
        <dbReference type="Proteomes" id="UP001157138"/>
    </source>
</evidence>
<name>A0ABQ6F0R8_9VIBR</name>
<reference evidence="3" key="1">
    <citation type="journal article" date="2019" name="Int. J. Syst. Evol. Microbiol.">
        <title>The Global Catalogue of Microorganisms (GCM) 10K type strain sequencing project: providing services to taxonomists for standard genome sequencing and annotation.</title>
        <authorList>
            <consortium name="The Broad Institute Genomics Platform"/>
            <consortium name="The Broad Institute Genome Sequencing Center for Infectious Disease"/>
            <person name="Wu L."/>
            <person name="Ma J."/>
        </authorList>
    </citation>
    <scope>NUCLEOTIDE SEQUENCE [LARGE SCALE GENOMIC DNA]</scope>
    <source>
        <strain evidence="3">NBRC 108723</strain>
    </source>
</reference>
<comment type="caution">
    <text evidence="2">The sequence shown here is derived from an EMBL/GenBank/DDBJ whole genome shotgun (WGS) entry which is preliminary data.</text>
</comment>
<keyword evidence="1" id="KW-0812">Transmembrane</keyword>
<evidence type="ECO:0008006" key="4">
    <source>
        <dbReference type="Google" id="ProtNLM"/>
    </source>
</evidence>
<keyword evidence="1" id="KW-0472">Membrane</keyword>